<evidence type="ECO:0000313" key="4">
    <source>
        <dbReference type="Proteomes" id="UP001055091"/>
    </source>
</evidence>
<evidence type="ECO:0000313" key="3">
    <source>
        <dbReference type="EMBL" id="GKH01588.1"/>
    </source>
</evidence>
<dbReference type="InterPro" id="IPR004360">
    <property type="entry name" value="Glyas_Fos-R_dOase_dom"/>
</dbReference>
<dbReference type="InterPro" id="IPR018146">
    <property type="entry name" value="Glyoxalase_1_CS"/>
</dbReference>
<dbReference type="InterPro" id="IPR029068">
    <property type="entry name" value="Glyas_Bleomycin-R_OHBP_Dase"/>
</dbReference>
<dbReference type="SUPFAM" id="SSF54593">
    <property type="entry name" value="Glyoxalase/Bleomycin resistance protein/Dihydroxybiphenyl dioxygenase"/>
    <property type="match status" value="1"/>
</dbReference>
<sequence length="130" mass="15401">MSAEKNIRSSHVGLNVRDLDRSMAFYEVHLGFRPVSRIELENGMRIGFVELPEQFQLELVEDVNFEAGRDGPWNHVCMRVADFDESYRRLIREGIQFETEKLFMKEFWENGMKFAFFRGPDGERLEIAEY</sequence>
<dbReference type="PROSITE" id="PS00934">
    <property type="entry name" value="GLYOXALASE_I_1"/>
    <property type="match status" value="1"/>
</dbReference>
<feature type="domain" description="VOC" evidence="2">
    <location>
        <begin position="8"/>
        <end position="130"/>
    </location>
</feature>
<dbReference type="GO" id="GO:0046872">
    <property type="term" value="F:metal ion binding"/>
    <property type="evidence" value="ECO:0007669"/>
    <property type="project" value="UniProtKB-KW"/>
</dbReference>
<dbReference type="GO" id="GO:0046491">
    <property type="term" value="P:L-methylmalonyl-CoA metabolic process"/>
    <property type="evidence" value="ECO:0007669"/>
    <property type="project" value="TreeGrafter"/>
</dbReference>
<dbReference type="PANTHER" id="PTHR43048:SF3">
    <property type="entry name" value="METHYLMALONYL-COA EPIMERASE, MITOCHONDRIAL"/>
    <property type="match status" value="1"/>
</dbReference>
<evidence type="ECO:0000259" key="2">
    <source>
        <dbReference type="PROSITE" id="PS51819"/>
    </source>
</evidence>
<name>A0AA37JLV1_9FIRM</name>
<keyword evidence="3" id="KW-0456">Lyase</keyword>
<dbReference type="InterPro" id="IPR051785">
    <property type="entry name" value="MMCE/EMCE_epimerase"/>
</dbReference>
<keyword evidence="1" id="KW-0479">Metal-binding</keyword>
<organism evidence="3 4">
    <name type="scientific">Hungatella hathewayi</name>
    <dbReference type="NCBI Taxonomy" id="154046"/>
    <lineage>
        <taxon>Bacteria</taxon>
        <taxon>Bacillati</taxon>
        <taxon>Bacillota</taxon>
        <taxon>Clostridia</taxon>
        <taxon>Lachnospirales</taxon>
        <taxon>Lachnospiraceae</taxon>
        <taxon>Hungatella</taxon>
    </lineage>
</organism>
<dbReference type="PANTHER" id="PTHR43048">
    <property type="entry name" value="METHYLMALONYL-COA EPIMERASE"/>
    <property type="match status" value="1"/>
</dbReference>
<dbReference type="RefSeq" id="WP_118042783.1">
    <property type="nucleotide sequence ID" value="NZ_BQNJ01000001.1"/>
</dbReference>
<proteinExistence type="predicted"/>
<dbReference type="CDD" id="cd06587">
    <property type="entry name" value="VOC"/>
    <property type="match status" value="1"/>
</dbReference>
<dbReference type="AlphaFoldDB" id="A0AA37JLV1"/>
<accession>A0AA37JLV1</accession>
<dbReference type="PROSITE" id="PS51819">
    <property type="entry name" value="VOC"/>
    <property type="match status" value="1"/>
</dbReference>
<protein>
    <submittedName>
        <fullName evidence="3">Lactoylglutathione lyase</fullName>
    </submittedName>
</protein>
<dbReference type="Proteomes" id="UP001055091">
    <property type="component" value="Unassembled WGS sequence"/>
</dbReference>
<dbReference type="EMBL" id="BQNJ01000001">
    <property type="protein sequence ID" value="GKH01588.1"/>
    <property type="molecule type" value="Genomic_DNA"/>
</dbReference>
<dbReference type="InterPro" id="IPR037523">
    <property type="entry name" value="VOC_core"/>
</dbReference>
<gene>
    <name evidence="3" type="primary">gloA2_2</name>
    <name evidence="3" type="ORF">CE91St55_35690</name>
</gene>
<comment type="caution">
    <text evidence="3">The sequence shown here is derived from an EMBL/GenBank/DDBJ whole genome shotgun (WGS) entry which is preliminary data.</text>
</comment>
<dbReference type="Pfam" id="PF00903">
    <property type="entry name" value="Glyoxalase"/>
    <property type="match status" value="1"/>
</dbReference>
<dbReference type="Gene3D" id="3.10.180.10">
    <property type="entry name" value="2,3-Dihydroxybiphenyl 1,2-Dioxygenase, domain 1"/>
    <property type="match status" value="1"/>
</dbReference>
<dbReference type="GO" id="GO:0004462">
    <property type="term" value="F:lactoylglutathione lyase activity"/>
    <property type="evidence" value="ECO:0007669"/>
    <property type="project" value="InterPro"/>
</dbReference>
<dbReference type="GO" id="GO:0004493">
    <property type="term" value="F:methylmalonyl-CoA epimerase activity"/>
    <property type="evidence" value="ECO:0007669"/>
    <property type="project" value="TreeGrafter"/>
</dbReference>
<reference evidence="3" key="1">
    <citation type="submission" date="2022-01" db="EMBL/GenBank/DDBJ databases">
        <title>Novel bile acid biosynthetic pathways are enriched in the microbiome of centenarians.</title>
        <authorList>
            <person name="Sato Y."/>
            <person name="Atarashi K."/>
            <person name="Plichta R.D."/>
            <person name="Arai Y."/>
            <person name="Sasajima S."/>
            <person name="Kearney M.S."/>
            <person name="Suda W."/>
            <person name="Takeshita K."/>
            <person name="Sasaki T."/>
            <person name="Okamoto S."/>
            <person name="Skelly N.A."/>
            <person name="Okamura Y."/>
            <person name="Vlamakis H."/>
            <person name="Li Y."/>
            <person name="Tanoue T."/>
            <person name="Takei H."/>
            <person name="Nittono H."/>
            <person name="Narushima S."/>
            <person name="Irie J."/>
            <person name="Itoh H."/>
            <person name="Moriya K."/>
            <person name="Sugiura Y."/>
            <person name="Suematsu M."/>
            <person name="Moritoki N."/>
            <person name="Shibata S."/>
            <person name="Littman R.D."/>
            <person name="Fischbach A.M."/>
            <person name="Uwamino Y."/>
            <person name="Inoue T."/>
            <person name="Honda A."/>
            <person name="Hattori M."/>
            <person name="Murai T."/>
            <person name="Xavier J.R."/>
            <person name="Hirose N."/>
            <person name="Honda K."/>
        </authorList>
    </citation>
    <scope>NUCLEOTIDE SEQUENCE</scope>
    <source>
        <strain evidence="3">CE91-St55</strain>
    </source>
</reference>
<evidence type="ECO:0000256" key="1">
    <source>
        <dbReference type="ARBA" id="ARBA00022723"/>
    </source>
</evidence>